<protein>
    <submittedName>
        <fullName evidence="1">Uncharacterized protein</fullName>
    </submittedName>
</protein>
<organism evidence="1 2">
    <name type="scientific">Diversispora epigaea</name>
    <dbReference type="NCBI Taxonomy" id="1348612"/>
    <lineage>
        <taxon>Eukaryota</taxon>
        <taxon>Fungi</taxon>
        <taxon>Fungi incertae sedis</taxon>
        <taxon>Mucoromycota</taxon>
        <taxon>Glomeromycotina</taxon>
        <taxon>Glomeromycetes</taxon>
        <taxon>Diversisporales</taxon>
        <taxon>Diversisporaceae</taxon>
        <taxon>Diversispora</taxon>
    </lineage>
</organism>
<comment type="caution">
    <text evidence="1">The sequence shown here is derived from an EMBL/GenBank/DDBJ whole genome shotgun (WGS) entry which is preliminary data.</text>
</comment>
<evidence type="ECO:0000313" key="1">
    <source>
        <dbReference type="EMBL" id="RHZ73553.1"/>
    </source>
</evidence>
<name>A0A397IKL4_9GLOM</name>
<evidence type="ECO:0000313" key="2">
    <source>
        <dbReference type="Proteomes" id="UP000266861"/>
    </source>
</evidence>
<accession>A0A397IKL4</accession>
<sequence>MATDKCDEMVRIVAPLCESLEECAIQLTNNHLQRMMMNQVIWSKSTRQIHEFQWINVKFRSIGNFEDDYQARKGNLRYEIDKGMFCLVANKKSNPKKLFEALQEIIKIENNNKNNNNR</sequence>
<gene>
    <name evidence="1" type="ORF">Glove_230g105</name>
</gene>
<keyword evidence="2" id="KW-1185">Reference proteome</keyword>
<dbReference type="Proteomes" id="UP000266861">
    <property type="component" value="Unassembled WGS sequence"/>
</dbReference>
<dbReference type="AlphaFoldDB" id="A0A397IKL4"/>
<reference evidence="1 2" key="1">
    <citation type="submission" date="2018-08" db="EMBL/GenBank/DDBJ databases">
        <title>Genome and evolution of the arbuscular mycorrhizal fungus Diversispora epigaea (formerly Glomus versiforme) and its bacterial endosymbionts.</title>
        <authorList>
            <person name="Sun X."/>
            <person name="Fei Z."/>
            <person name="Harrison M."/>
        </authorList>
    </citation>
    <scope>NUCLEOTIDE SEQUENCE [LARGE SCALE GENOMIC DNA]</scope>
    <source>
        <strain evidence="1 2">IT104</strain>
    </source>
</reference>
<dbReference type="EMBL" id="PQFF01000213">
    <property type="protein sequence ID" value="RHZ73553.1"/>
    <property type="molecule type" value="Genomic_DNA"/>
</dbReference>
<proteinExistence type="predicted"/>